<evidence type="ECO:0000256" key="7">
    <source>
        <dbReference type="ARBA" id="ARBA00022527"/>
    </source>
</evidence>
<dbReference type="SMART" id="SM00185">
    <property type="entry name" value="ARM"/>
    <property type="match status" value="5"/>
</dbReference>
<evidence type="ECO:0000256" key="15">
    <source>
        <dbReference type="ARBA" id="ARBA00023136"/>
    </source>
</evidence>
<keyword evidence="9" id="KW-0132">Cell division</keyword>
<evidence type="ECO:0000256" key="2">
    <source>
        <dbReference type="ARBA" id="ARBA00004267"/>
    </source>
</evidence>
<evidence type="ECO:0000256" key="3">
    <source>
        <dbReference type="ARBA" id="ARBA00004604"/>
    </source>
</evidence>
<evidence type="ECO:0000256" key="10">
    <source>
        <dbReference type="ARBA" id="ARBA00022679"/>
    </source>
</evidence>
<accession>A0A8T2EMP7</accession>
<dbReference type="Proteomes" id="UP000694240">
    <property type="component" value="Chromosome 3"/>
</dbReference>
<dbReference type="PROSITE" id="PS50011">
    <property type="entry name" value="PROTEIN_KINASE_DOM"/>
    <property type="match status" value="1"/>
</dbReference>
<keyword evidence="13 25" id="KW-0418">Kinase</keyword>
<keyword evidence="14 22" id="KW-0067">ATP-binding</keyword>
<keyword evidence="26" id="KW-1185">Reference proteome</keyword>
<evidence type="ECO:0000313" key="25">
    <source>
        <dbReference type="EMBL" id="KAG7624462.1"/>
    </source>
</evidence>
<evidence type="ECO:0000256" key="18">
    <source>
        <dbReference type="ARBA" id="ARBA00023306"/>
    </source>
</evidence>
<feature type="compositionally biased region" description="Basic and acidic residues" evidence="23">
    <location>
        <begin position="846"/>
        <end position="859"/>
    </location>
</feature>
<dbReference type="EMBL" id="JAEFBK010000003">
    <property type="protein sequence ID" value="KAG7624462.1"/>
    <property type="molecule type" value="Genomic_DNA"/>
</dbReference>
<evidence type="ECO:0000256" key="14">
    <source>
        <dbReference type="ARBA" id="ARBA00022840"/>
    </source>
</evidence>
<dbReference type="FunFam" id="1.25.10.10:FF:000278">
    <property type="entry name" value="MAP3K epsilon protein kinase 1"/>
    <property type="match status" value="1"/>
</dbReference>
<evidence type="ECO:0000256" key="12">
    <source>
        <dbReference type="ARBA" id="ARBA00022741"/>
    </source>
</evidence>
<dbReference type="PANTHER" id="PTHR46618:SF1">
    <property type="entry name" value="ARMADILLO REPEAT-CONTAINING PROTEIN 3"/>
    <property type="match status" value="1"/>
</dbReference>
<evidence type="ECO:0000256" key="19">
    <source>
        <dbReference type="ARBA" id="ARBA00047899"/>
    </source>
</evidence>
<dbReference type="Pfam" id="PF00069">
    <property type="entry name" value="Pkinase"/>
    <property type="match status" value="1"/>
</dbReference>
<evidence type="ECO:0000256" key="20">
    <source>
        <dbReference type="ARBA" id="ARBA00048679"/>
    </source>
</evidence>
<dbReference type="SMART" id="SM00220">
    <property type="entry name" value="S_TKc"/>
    <property type="match status" value="1"/>
</dbReference>
<evidence type="ECO:0000259" key="24">
    <source>
        <dbReference type="PROSITE" id="PS50011"/>
    </source>
</evidence>
<evidence type="ECO:0000256" key="11">
    <source>
        <dbReference type="ARBA" id="ARBA00022737"/>
    </source>
</evidence>
<keyword evidence="8" id="KW-0597">Phosphoprotein</keyword>
<keyword evidence="6" id="KW-0963">Cytoplasm</keyword>
<feature type="region of interest" description="Disordered" evidence="23">
    <location>
        <begin position="792"/>
        <end position="860"/>
    </location>
</feature>
<feature type="domain" description="Protein kinase" evidence="24">
    <location>
        <begin position="20"/>
        <end position="274"/>
    </location>
</feature>
<dbReference type="PANTHER" id="PTHR46618">
    <property type="entry name" value="ARMADILLO REPEAT-CONTAINING PROTEIN 3"/>
    <property type="match status" value="1"/>
</dbReference>
<feature type="compositionally biased region" description="Polar residues" evidence="23">
    <location>
        <begin position="835"/>
        <end position="845"/>
    </location>
</feature>
<comment type="subcellular location">
    <subcellularLocation>
        <location evidence="1">Cell membrane</location>
    </subcellularLocation>
    <subcellularLocation>
        <location evidence="2">Cytoplasm</location>
        <location evidence="2">Cytoskeleton</location>
        <location evidence="2">Microtubule organizing center</location>
    </subcellularLocation>
    <subcellularLocation>
        <location evidence="3">Nucleus</location>
        <location evidence="3">Nucleolus</location>
    </subcellularLocation>
</comment>
<feature type="compositionally biased region" description="Basic and acidic residues" evidence="23">
    <location>
        <begin position="475"/>
        <end position="491"/>
    </location>
</feature>
<evidence type="ECO:0000256" key="16">
    <source>
        <dbReference type="ARBA" id="ARBA00023212"/>
    </source>
</evidence>
<keyword evidence="7" id="KW-0723">Serine/threonine-protein kinase</keyword>
<comment type="catalytic activity">
    <reaction evidence="20">
        <text>L-seryl-[protein] + ATP = O-phospho-L-seryl-[protein] + ADP + H(+)</text>
        <dbReference type="Rhea" id="RHEA:17989"/>
        <dbReference type="Rhea" id="RHEA-COMP:9863"/>
        <dbReference type="Rhea" id="RHEA-COMP:11604"/>
        <dbReference type="ChEBI" id="CHEBI:15378"/>
        <dbReference type="ChEBI" id="CHEBI:29999"/>
        <dbReference type="ChEBI" id="CHEBI:30616"/>
        <dbReference type="ChEBI" id="CHEBI:83421"/>
        <dbReference type="ChEBI" id="CHEBI:456216"/>
        <dbReference type="EC" id="2.7.11.1"/>
    </reaction>
</comment>
<organism evidence="25 26">
    <name type="scientific">Arabidopsis thaliana x Arabidopsis arenosa</name>
    <dbReference type="NCBI Taxonomy" id="1240361"/>
    <lineage>
        <taxon>Eukaryota</taxon>
        <taxon>Viridiplantae</taxon>
        <taxon>Streptophyta</taxon>
        <taxon>Embryophyta</taxon>
        <taxon>Tracheophyta</taxon>
        <taxon>Spermatophyta</taxon>
        <taxon>Magnoliopsida</taxon>
        <taxon>eudicotyledons</taxon>
        <taxon>Gunneridae</taxon>
        <taxon>Pentapetalae</taxon>
        <taxon>rosids</taxon>
        <taxon>malvids</taxon>
        <taxon>Brassicales</taxon>
        <taxon>Brassicaceae</taxon>
        <taxon>Camelineae</taxon>
        <taxon>Arabidopsis</taxon>
    </lineage>
</organism>
<keyword evidence="5" id="KW-1003">Cell membrane</keyword>
<comment type="caution">
    <text evidence="25">The sequence shown here is derived from an EMBL/GenBank/DDBJ whole genome shotgun (WGS) entry which is preliminary data.</text>
</comment>
<keyword evidence="10" id="KW-0808">Transferase</keyword>
<evidence type="ECO:0000256" key="13">
    <source>
        <dbReference type="ARBA" id="ARBA00022777"/>
    </source>
</evidence>
<dbReference type="InterPro" id="IPR017441">
    <property type="entry name" value="Protein_kinase_ATP_BS"/>
</dbReference>
<keyword evidence="12 22" id="KW-0547">Nucleotide-binding</keyword>
<comment type="catalytic activity">
    <reaction evidence="19">
        <text>L-threonyl-[protein] + ATP = O-phospho-L-threonyl-[protein] + ADP + H(+)</text>
        <dbReference type="Rhea" id="RHEA:46608"/>
        <dbReference type="Rhea" id="RHEA-COMP:11060"/>
        <dbReference type="Rhea" id="RHEA-COMP:11605"/>
        <dbReference type="ChEBI" id="CHEBI:15378"/>
        <dbReference type="ChEBI" id="CHEBI:30013"/>
        <dbReference type="ChEBI" id="CHEBI:30616"/>
        <dbReference type="ChEBI" id="CHEBI:61977"/>
        <dbReference type="ChEBI" id="CHEBI:456216"/>
        <dbReference type="EC" id="2.7.11.1"/>
    </reaction>
</comment>
<feature type="compositionally biased region" description="Polar residues" evidence="23">
    <location>
        <begin position="378"/>
        <end position="396"/>
    </location>
</feature>
<reference evidence="25 26" key="1">
    <citation type="submission" date="2020-12" db="EMBL/GenBank/DDBJ databases">
        <title>Concerted genomic and epigenomic changes stabilize Arabidopsis allopolyploids.</title>
        <authorList>
            <person name="Chen Z."/>
        </authorList>
    </citation>
    <scope>NUCLEOTIDE SEQUENCE [LARGE SCALE GENOMIC DNA]</scope>
    <source>
        <strain evidence="25">Allo738</strain>
        <tissue evidence="25">Leaf</tissue>
    </source>
</reference>
<dbReference type="FunFam" id="1.10.510.10:FF:000372">
    <property type="entry name" value="MAP3K epsilon protein kinase 1"/>
    <property type="match status" value="1"/>
</dbReference>
<evidence type="ECO:0000256" key="21">
    <source>
        <dbReference type="ARBA" id="ARBA00054419"/>
    </source>
</evidence>
<dbReference type="GO" id="GO:0004674">
    <property type="term" value="F:protein serine/threonine kinase activity"/>
    <property type="evidence" value="ECO:0007669"/>
    <property type="project" value="UniProtKB-KW"/>
</dbReference>
<dbReference type="GO" id="GO:0051301">
    <property type="term" value="P:cell division"/>
    <property type="evidence" value="ECO:0007669"/>
    <property type="project" value="UniProtKB-KW"/>
</dbReference>
<dbReference type="PROSITE" id="PS00107">
    <property type="entry name" value="PROTEIN_KINASE_ATP"/>
    <property type="match status" value="1"/>
</dbReference>
<dbReference type="InterPro" id="IPR000719">
    <property type="entry name" value="Prot_kinase_dom"/>
</dbReference>
<keyword evidence="11" id="KW-0677">Repeat</keyword>
<dbReference type="GO" id="GO:0005815">
    <property type="term" value="C:microtubule organizing center"/>
    <property type="evidence" value="ECO:0007669"/>
    <property type="project" value="UniProtKB-SubCell"/>
</dbReference>
<protein>
    <recommendedName>
        <fullName evidence="4">non-specific serine/threonine protein kinase</fullName>
        <ecNumber evidence="4">2.7.11.1</ecNumber>
    </recommendedName>
</protein>
<evidence type="ECO:0000256" key="17">
    <source>
        <dbReference type="ARBA" id="ARBA00023242"/>
    </source>
</evidence>
<dbReference type="GO" id="GO:0005886">
    <property type="term" value="C:plasma membrane"/>
    <property type="evidence" value="ECO:0007669"/>
    <property type="project" value="UniProtKB-SubCell"/>
</dbReference>
<feature type="compositionally biased region" description="Basic and acidic residues" evidence="23">
    <location>
        <begin position="397"/>
        <end position="408"/>
    </location>
</feature>
<keyword evidence="16" id="KW-0206">Cytoskeleton</keyword>
<evidence type="ECO:0000313" key="26">
    <source>
        <dbReference type="Proteomes" id="UP000694240"/>
    </source>
</evidence>
<feature type="region of interest" description="Disordered" evidence="23">
    <location>
        <begin position="437"/>
        <end position="513"/>
    </location>
</feature>
<evidence type="ECO:0000256" key="9">
    <source>
        <dbReference type="ARBA" id="ARBA00022618"/>
    </source>
</evidence>
<dbReference type="CDD" id="cd06627">
    <property type="entry name" value="STKc_Cdc7_like"/>
    <property type="match status" value="1"/>
</dbReference>
<evidence type="ECO:0000256" key="22">
    <source>
        <dbReference type="PROSITE-ProRule" id="PRU10141"/>
    </source>
</evidence>
<proteinExistence type="predicted"/>
<feature type="compositionally biased region" description="Acidic residues" evidence="23">
    <location>
        <begin position="351"/>
        <end position="363"/>
    </location>
</feature>
<dbReference type="GO" id="GO:0005730">
    <property type="term" value="C:nucleolus"/>
    <property type="evidence" value="ECO:0007669"/>
    <property type="project" value="UniProtKB-SubCell"/>
</dbReference>
<dbReference type="InterPro" id="IPR008271">
    <property type="entry name" value="Ser/Thr_kinase_AS"/>
</dbReference>
<feature type="compositionally biased region" description="Polar residues" evidence="23">
    <location>
        <begin position="799"/>
        <end position="814"/>
    </location>
</feature>
<keyword evidence="15" id="KW-0472">Membrane</keyword>
<keyword evidence="17" id="KW-0539">Nucleus</keyword>
<dbReference type="InterPro" id="IPR000225">
    <property type="entry name" value="Armadillo"/>
</dbReference>
<evidence type="ECO:0000256" key="5">
    <source>
        <dbReference type="ARBA" id="ARBA00022475"/>
    </source>
</evidence>
<dbReference type="InterPro" id="IPR052441">
    <property type="entry name" value="Armadillo-Ser/Thr_Kinase"/>
</dbReference>
<dbReference type="EC" id="2.7.11.1" evidence="4"/>
<comment type="function">
    <text evidence="21">Serine/threonine-protein kinase involved in the spatial and temporal control system organizing cortical activities in mitotic and postmitotic cells. Required for the normal functioning of the plasma membrane in developing pollen. Involved in the regulation of cell expansion and embryo development.</text>
</comment>
<evidence type="ECO:0000256" key="6">
    <source>
        <dbReference type="ARBA" id="ARBA00022490"/>
    </source>
</evidence>
<dbReference type="PROSITE" id="PS00108">
    <property type="entry name" value="PROTEIN_KINASE_ST"/>
    <property type="match status" value="1"/>
</dbReference>
<keyword evidence="18" id="KW-0131">Cell cycle</keyword>
<evidence type="ECO:0000256" key="8">
    <source>
        <dbReference type="ARBA" id="ARBA00022553"/>
    </source>
</evidence>
<evidence type="ECO:0000256" key="4">
    <source>
        <dbReference type="ARBA" id="ARBA00012513"/>
    </source>
</evidence>
<dbReference type="FunFam" id="1.25.10.10:FF:000304">
    <property type="entry name" value="MAP3K epsilon protein kinase 1-like"/>
    <property type="match status" value="1"/>
</dbReference>
<feature type="compositionally biased region" description="Basic and acidic residues" evidence="23">
    <location>
        <begin position="293"/>
        <end position="306"/>
    </location>
</feature>
<feature type="region of interest" description="Disordered" evidence="23">
    <location>
        <begin position="285"/>
        <end position="422"/>
    </location>
</feature>
<name>A0A8T2EMP7_9BRAS</name>
<gene>
    <name evidence="25" type="ORF">ISN45_At03g007960</name>
</gene>
<feature type="compositionally biased region" description="Polar residues" evidence="23">
    <location>
        <begin position="492"/>
        <end position="507"/>
    </location>
</feature>
<feature type="binding site" evidence="22">
    <location>
        <position position="49"/>
    </location>
    <ligand>
        <name>ATP</name>
        <dbReference type="ChEBI" id="CHEBI:30616"/>
    </ligand>
</feature>
<dbReference type="GO" id="GO:0005524">
    <property type="term" value="F:ATP binding"/>
    <property type="evidence" value="ECO:0007669"/>
    <property type="project" value="UniProtKB-UniRule"/>
</dbReference>
<evidence type="ECO:0000256" key="1">
    <source>
        <dbReference type="ARBA" id="ARBA00004236"/>
    </source>
</evidence>
<sequence>MARQMTSSQFHKSKTLDNKYMLGDEIGKGAYGRVYIGLDLENGDFVAIKQVSLENIGQEDLNTIMQEIDLLKNLNHKNIVKYLGSLKTKTHLHIILEYVENGSLANIIKPNKFGPFPESLVTVYIAQVLEGLVYLHEQGVIHRDIKGANILTTKEGLVKLADFGVATKLNEADFNTHSVVGTPYWMAPEVIELSGVCAASDIWSVGCTIIELLTCVPPYYDLQPMPALYRIVQDDTPPIPDSLSPDITDFLRLCFKKDSRQRPDAKTLLSHPWIRNSRRALRSSLRHSGTIRYMKETDSSSEKDAEGSQEVVESVSAEKVEVTKTNSKSKLPVIGGASFRSEKDQSSPSDLGEEGTDSEDDINSDQGPTLSMHDKSSRQSGTCSISSDAKGTSQDVLENHEKYDRDEIPGNLETEASEGRRNTLATKLVGKEYSIQSSHSFSQKGEDGLRKAVKTPSSFGGNELTRFSDPPGDASLHDLFHPLDKVPEGKTNEASTSTPTANVNQGDSPVADGGKNDLATKLRARIAQKQMEGETGHSQDGGDLFRLMMGVLKDDVLNIDDLVFDEKVPPENLFPLQAVEFSRLVSSLRPDESEDAIVTSSLKLVAMFRQRPGQKAVFVTQNGFLPLMDLLDIPKSRVICAVLQLINEIVKDNTDFLENACLVGLIPLVMSFAGFERDRSREIRKEAAYFLQQLCQSSSLTLQMFISCRGIPVLVGFLEADYAKHREMVHLAIDGMWQVFKLKKSTSRNDFCRIAAKNGILLRLVNTLYSLSEATRLASISGDALILDGQTPRARSGQLDPNNPIFSQRETSPSVIDHPDGLKTRNGGGEEPSHALTSNSQSSDVHQPDALHPDGDRPRLSSVVADATEDVIQQHRISLSANRTSTDKLQKLAEGASNGFPVTQPDQVRPLLSLLEKEPPSRKISGQLDYVKHIAGIERHESRLPLLYASDEKKTNGDLEFIMAEFAEVSGRGKENGNLDTAPRYSSKTMTKKVMAIERVASTCGIASQTASGVLSDVSMDYLEKVADLLLEFARAETTVKSYMCSQSLLSRLFQMFNRVEPPILLKILECTNHLSTDPNCLENLQRADAIKQLIPNLELKEGPLVYQIHHEVLSALFNLCKINKRRQEQAAENGIIPHLMLFVMSDSPLKQYALPLLCDMAHASRNSREQLRAHGGLDVYLSLLDDEYWSVIALDSIAVCLAQDVDQKVEQAFLKKDAIQKLVNFFQNCPERHFVHILEPFLKIITKSSSINKTLALNGLTPLLIARLDHQDAIARLNLLKLIKAVYEKHPKPKQLIVENDLPQKLQNLIEERRDGQRSGGQVLVKQMATSLLKALHINTIL</sequence>
<evidence type="ECO:0000256" key="23">
    <source>
        <dbReference type="SAM" id="MobiDB-lite"/>
    </source>
</evidence>